<dbReference type="InterPro" id="IPR011004">
    <property type="entry name" value="Trimer_LpxA-like_sf"/>
</dbReference>
<dbReference type="EMBL" id="WXYO01000002">
    <property type="protein sequence ID" value="NAS11523.1"/>
    <property type="molecule type" value="Genomic_DNA"/>
</dbReference>
<comment type="similarity">
    <text evidence="1">Belongs to the transferase hexapeptide repeat family.</text>
</comment>
<evidence type="ECO:0000256" key="3">
    <source>
        <dbReference type="ARBA" id="ARBA00022737"/>
    </source>
</evidence>
<keyword evidence="4" id="KW-0012">Acyltransferase</keyword>
<evidence type="ECO:0000313" key="5">
    <source>
        <dbReference type="EMBL" id="NAS11523.1"/>
    </source>
</evidence>
<dbReference type="CDD" id="cd03349">
    <property type="entry name" value="LbH_XAT"/>
    <property type="match status" value="1"/>
</dbReference>
<evidence type="ECO:0000256" key="2">
    <source>
        <dbReference type="ARBA" id="ARBA00022679"/>
    </source>
</evidence>
<dbReference type="SUPFAM" id="SSF51161">
    <property type="entry name" value="Trimeric LpxA-like enzymes"/>
    <property type="match status" value="1"/>
</dbReference>
<dbReference type="PROSITE" id="PS00101">
    <property type="entry name" value="HEXAPEP_TRANSFERASES"/>
    <property type="match status" value="1"/>
</dbReference>
<evidence type="ECO:0000313" key="6">
    <source>
        <dbReference type="Proteomes" id="UP000475249"/>
    </source>
</evidence>
<sequence>MKPYKLLSYKRNSRIAKSAKVYPFTRITNSEIGDFSYISYSCTINGCSIGKFCSIASGVKIGLGKHPTNFVSTSPFFYAPHNPLNRSVAEELKFEESAPVKIGNDVWIGANVVVLDGIEIGNGAIIGANSIVTKNVSPYSIVGGVPAKEIKKRFSEQLVNELNSLNWWDLPTTFFEKQEVKGIFSGELDASGIEKLSALVKAYRQEDKKV</sequence>
<accession>A0A6L9EA34</accession>
<dbReference type="GO" id="GO:0016746">
    <property type="term" value="F:acyltransferase activity"/>
    <property type="evidence" value="ECO:0007669"/>
    <property type="project" value="UniProtKB-KW"/>
</dbReference>
<evidence type="ECO:0000256" key="4">
    <source>
        <dbReference type="ARBA" id="ARBA00023315"/>
    </source>
</evidence>
<gene>
    <name evidence="5" type="ORF">GTQ38_05890</name>
</gene>
<dbReference type="InterPro" id="IPR001451">
    <property type="entry name" value="Hexapep"/>
</dbReference>
<dbReference type="Pfam" id="PF00132">
    <property type="entry name" value="Hexapep"/>
    <property type="match status" value="1"/>
</dbReference>
<protein>
    <submittedName>
        <fullName evidence="5">Antibiotic acetyltransferase</fullName>
    </submittedName>
</protein>
<comment type="caution">
    <text evidence="5">The sequence shown here is derived from an EMBL/GenBank/DDBJ whole genome shotgun (WGS) entry which is preliminary data.</text>
</comment>
<dbReference type="RefSeq" id="WP_161434544.1">
    <property type="nucleotide sequence ID" value="NZ_WXYO01000002.1"/>
</dbReference>
<keyword evidence="2 5" id="KW-0808">Transferase</keyword>
<dbReference type="Proteomes" id="UP000475249">
    <property type="component" value="Unassembled WGS sequence"/>
</dbReference>
<evidence type="ECO:0000256" key="1">
    <source>
        <dbReference type="ARBA" id="ARBA00007274"/>
    </source>
</evidence>
<dbReference type="InterPro" id="IPR018357">
    <property type="entry name" value="Hexapep_transf_CS"/>
</dbReference>
<name>A0A6L9EA34_9FLAO</name>
<dbReference type="Gene3D" id="2.160.10.10">
    <property type="entry name" value="Hexapeptide repeat proteins"/>
    <property type="match status" value="1"/>
</dbReference>
<keyword evidence="6" id="KW-1185">Reference proteome</keyword>
<reference evidence="5 6" key="1">
    <citation type="submission" date="2020-01" db="EMBL/GenBank/DDBJ databases">
        <title>Bacteria diversity of Porities sp.</title>
        <authorList>
            <person name="Wang G."/>
        </authorList>
    </citation>
    <scope>NUCLEOTIDE SEQUENCE [LARGE SCALE GENOMIC DNA]</scope>
    <source>
        <strain evidence="5 6">R33</strain>
    </source>
</reference>
<organism evidence="5 6">
    <name type="scientific">Poritiphilus flavus</name>
    <dbReference type="NCBI Taxonomy" id="2697053"/>
    <lineage>
        <taxon>Bacteria</taxon>
        <taxon>Pseudomonadati</taxon>
        <taxon>Bacteroidota</taxon>
        <taxon>Flavobacteriia</taxon>
        <taxon>Flavobacteriales</taxon>
        <taxon>Flavobacteriaceae</taxon>
        <taxon>Poritiphilus</taxon>
    </lineage>
</organism>
<dbReference type="PANTHER" id="PTHR43300">
    <property type="entry name" value="ACETYLTRANSFERASE"/>
    <property type="match status" value="1"/>
</dbReference>
<dbReference type="InterPro" id="IPR050179">
    <property type="entry name" value="Trans_hexapeptide_repeat"/>
</dbReference>
<dbReference type="AlphaFoldDB" id="A0A6L9EA34"/>
<dbReference type="PANTHER" id="PTHR43300:SF11">
    <property type="entry name" value="ACETYLTRANSFERASE RV3034C-RELATED"/>
    <property type="match status" value="1"/>
</dbReference>
<proteinExistence type="inferred from homology"/>
<keyword evidence="3" id="KW-0677">Repeat</keyword>